<protein>
    <recommendedName>
        <fullName evidence="1">Sin3 C-terminal domain-containing protein</fullName>
    </recommendedName>
</protein>
<dbReference type="GO" id="GO:0000122">
    <property type="term" value="P:negative regulation of transcription by RNA polymerase II"/>
    <property type="evidence" value="ECO:0007669"/>
    <property type="project" value="TreeGrafter"/>
</dbReference>
<dbReference type="InterPro" id="IPR031693">
    <property type="entry name" value="Sin3_C"/>
</dbReference>
<dbReference type="Proteomes" id="UP001206925">
    <property type="component" value="Unassembled WGS sequence"/>
</dbReference>
<dbReference type="Pfam" id="PF16879">
    <property type="entry name" value="Sin3a_C"/>
    <property type="match status" value="1"/>
</dbReference>
<gene>
    <name evidence="2" type="ORF">M8C21_022910</name>
</gene>
<keyword evidence="3" id="KW-1185">Reference proteome</keyword>
<sequence>SAKLFCTSAEARPRAAKDSCSDDLYSIFMSSLYNLLDGVSDNAKFEDDCRAIIGNQSYVLFTLDKLIYKLVKQLQNIAGDEMDNKLLHLYEYERARTPENFVDSVYFENAHFLLHDENIYRFQCSSCPSRLTIQLMDDGIEKPEVVAVCVDPHFSTYLHKDFLSVATAKKQFSIMMQRNKQRVDESVALEGAHVINGLEYKMSCSSSKISYVLDTEDLFFRERRKRRKTSSLHSQKNVERFHKILAASLSKQ</sequence>
<dbReference type="PANTHER" id="PTHR12346:SF37">
    <property type="entry name" value="HISTONE DEACETYLASE INTERACTING DOMAIN, SIN3-RELATED"/>
    <property type="match status" value="1"/>
</dbReference>
<dbReference type="GO" id="GO:0000785">
    <property type="term" value="C:chromatin"/>
    <property type="evidence" value="ECO:0007669"/>
    <property type="project" value="TreeGrafter"/>
</dbReference>
<evidence type="ECO:0000313" key="3">
    <source>
        <dbReference type="Proteomes" id="UP001206925"/>
    </source>
</evidence>
<proteinExistence type="predicted"/>
<dbReference type="PANTHER" id="PTHR12346">
    <property type="entry name" value="SIN3B-RELATED"/>
    <property type="match status" value="1"/>
</dbReference>
<feature type="non-terminal residue" evidence="2">
    <location>
        <position position="1"/>
    </location>
</feature>
<reference evidence="2" key="1">
    <citation type="submission" date="2022-06" db="EMBL/GenBank/DDBJ databases">
        <title>Uncovering the hologenomic basis of an extraordinary plant invasion.</title>
        <authorList>
            <person name="Bieker V.C."/>
            <person name="Martin M.D."/>
            <person name="Gilbert T."/>
            <person name="Hodgins K."/>
            <person name="Battlay P."/>
            <person name="Petersen B."/>
            <person name="Wilson J."/>
        </authorList>
    </citation>
    <scope>NUCLEOTIDE SEQUENCE</scope>
    <source>
        <strain evidence="2">AA19_3_7</strain>
        <tissue evidence="2">Leaf</tissue>
    </source>
</reference>
<evidence type="ECO:0000313" key="2">
    <source>
        <dbReference type="EMBL" id="KAI7742429.1"/>
    </source>
</evidence>
<feature type="domain" description="Sin3 C-terminal" evidence="1">
    <location>
        <begin position="19"/>
        <end position="219"/>
    </location>
</feature>
<evidence type="ECO:0000259" key="1">
    <source>
        <dbReference type="Pfam" id="PF16879"/>
    </source>
</evidence>
<organism evidence="2 3">
    <name type="scientific">Ambrosia artemisiifolia</name>
    <name type="common">Common ragweed</name>
    <dbReference type="NCBI Taxonomy" id="4212"/>
    <lineage>
        <taxon>Eukaryota</taxon>
        <taxon>Viridiplantae</taxon>
        <taxon>Streptophyta</taxon>
        <taxon>Embryophyta</taxon>
        <taxon>Tracheophyta</taxon>
        <taxon>Spermatophyta</taxon>
        <taxon>Magnoliopsida</taxon>
        <taxon>eudicotyledons</taxon>
        <taxon>Gunneridae</taxon>
        <taxon>Pentapetalae</taxon>
        <taxon>asterids</taxon>
        <taxon>campanulids</taxon>
        <taxon>Asterales</taxon>
        <taxon>Asteraceae</taxon>
        <taxon>Asteroideae</taxon>
        <taxon>Heliantheae alliance</taxon>
        <taxon>Heliantheae</taxon>
        <taxon>Ambrosia</taxon>
    </lineage>
</organism>
<accession>A0AAD5CKV6</accession>
<name>A0AAD5CKV6_AMBAR</name>
<dbReference type="GO" id="GO:0003714">
    <property type="term" value="F:transcription corepressor activity"/>
    <property type="evidence" value="ECO:0007669"/>
    <property type="project" value="InterPro"/>
</dbReference>
<dbReference type="InterPro" id="IPR039774">
    <property type="entry name" value="Sin3-like"/>
</dbReference>
<dbReference type="EMBL" id="JAMZMK010007992">
    <property type="protein sequence ID" value="KAI7742429.1"/>
    <property type="molecule type" value="Genomic_DNA"/>
</dbReference>
<dbReference type="GO" id="GO:0000118">
    <property type="term" value="C:histone deacetylase complex"/>
    <property type="evidence" value="ECO:0007669"/>
    <property type="project" value="TreeGrafter"/>
</dbReference>
<comment type="caution">
    <text evidence="2">The sequence shown here is derived from an EMBL/GenBank/DDBJ whole genome shotgun (WGS) entry which is preliminary data.</text>
</comment>
<dbReference type="AlphaFoldDB" id="A0AAD5CKV6"/>